<dbReference type="PANTHER" id="PTHR10000:SF53">
    <property type="entry name" value="5-AMINO-6-(5-PHOSPHO-D-RIBITYLAMINO)URACIL PHOSPHATASE YBJI-RELATED"/>
    <property type="match status" value="1"/>
</dbReference>
<dbReference type="SFLD" id="SFLDG01140">
    <property type="entry name" value="C2.B:_Phosphomannomutase_and_P"/>
    <property type="match status" value="1"/>
</dbReference>
<protein>
    <recommendedName>
        <fullName evidence="3">HAD family hydrolase</fullName>
    </recommendedName>
</protein>
<dbReference type="Proteomes" id="UP000195897">
    <property type="component" value="Unassembled WGS sequence"/>
</dbReference>
<dbReference type="InterPro" id="IPR000150">
    <property type="entry name" value="Cof"/>
</dbReference>
<evidence type="ECO:0000313" key="2">
    <source>
        <dbReference type="Proteomes" id="UP000195897"/>
    </source>
</evidence>
<dbReference type="SFLD" id="SFLDS00003">
    <property type="entry name" value="Haloacid_Dehalogenase"/>
    <property type="match status" value="1"/>
</dbReference>
<name>A0A1Y4LFH4_9FIRM</name>
<dbReference type="Gene3D" id="3.30.1240.10">
    <property type="match status" value="1"/>
</dbReference>
<reference evidence="2" key="1">
    <citation type="submission" date="2017-04" db="EMBL/GenBank/DDBJ databases">
        <title>Function of individual gut microbiota members based on whole genome sequencing of pure cultures obtained from chicken caecum.</title>
        <authorList>
            <person name="Medvecky M."/>
            <person name="Cejkova D."/>
            <person name="Polansky O."/>
            <person name="Karasova D."/>
            <person name="Kubasova T."/>
            <person name="Cizek A."/>
            <person name="Rychlik I."/>
        </authorList>
    </citation>
    <scope>NUCLEOTIDE SEQUENCE [LARGE SCALE GENOMIC DNA]</scope>
    <source>
        <strain evidence="2">An180</strain>
    </source>
</reference>
<dbReference type="EMBL" id="NFKK01000007">
    <property type="protein sequence ID" value="OUP52872.1"/>
    <property type="molecule type" value="Genomic_DNA"/>
</dbReference>
<dbReference type="NCBIfam" id="TIGR00099">
    <property type="entry name" value="Cof-subfamily"/>
    <property type="match status" value="1"/>
</dbReference>
<evidence type="ECO:0008006" key="3">
    <source>
        <dbReference type="Google" id="ProtNLM"/>
    </source>
</evidence>
<dbReference type="GO" id="GO:0016791">
    <property type="term" value="F:phosphatase activity"/>
    <property type="evidence" value="ECO:0007669"/>
    <property type="project" value="TreeGrafter"/>
</dbReference>
<evidence type="ECO:0000313" key="1">
    <source>
        <dbReference type="EMBL" id="OUP52872.1"/>
    </source>
</evidence>
<dbReference type="RefSeq" id="WP_016147682.1">
    <property type="nucleotide sequence ID" value="NZ_CABKSA010000001.1"/>
</dbReference>
<sequence length="264" mass="29292">MTQLIAADMDGTLLDSQKRLSPDLFPLIRTLRARGIRFAAASGRQYHNLYATFSEIADQMLFIAENGAAVYDGTECLFADKLPASYFVGPIQTIRSLPGVNVVLCTHDGAFIECDDDPVFVRNAHMYYEKLDVVPDLIAHLEHQPAFKLAVFEQGKAETGCWPVLRQYEDKFAVVLSGADWVDLMNPETNKGSGLHRMADYLGIPIADTMAFGDYLNDLELLREAGFACAMENGHPDLKRMADCTVPSNDENGVVRAIRAHFNL</sequence>
<organism evidence="1 2">
    <name type="scientific">Butyricicoccus pullicaecorum</name>
    <dbReference type="NCBI Taxonomy" id="501571"/>
    <lineage>
        <taxon>Bacteria</taxon>
        <taxon>Bacillati</taxon>
        <taxon>Bacillota</taxon>
        <taxon>Clostridia</taxon>
        <taxon>Eubacteriales</taxon>
        <taxon>Butyricicoccaceae</taxon>
        <taxon>Butyricicoccus</taxon>
    </lineage>
</organism>
<dbReference type="PANTHER" id="PTHR10000">
    <property type="entry name" value="PHOSPHOSERINE PHOSPHATASE"/>
    <property type="match status" value="1"/>
</dbReference>
<gene>
    <name evidence="1" type="ORF">B5F17_07760</name>
</gene>
<dbReference type="GO" id="GO:0000287">
    <property type="term" value="F:magnesium ion binding"/>
    <property type="evidence" value="ECO:0007669"/>
    <property type="project" value="TreeGrafter"/>
</dbReference>
<dbReference type="CDD" id="cd07518">
    <property type="entry name" value="HAD_YbiV-Like"/>
    <property type="match status" value="1"/>
</dbReference>
<dbReference type="GO" id="GO:0005829">
    <property type="term" value="C:cytosol"/>
    <property type="evidence" value="ECO:0007669"/>
    <property type="project" value="TreeGrafter"/>
</dbReference>
<dbReference type="InterPro" id="IPR036412">
    <property type="entry name" value="HAD-like_sf"/>
</dbReference>
<dbReference type="Gene3D" id="3.40.50.1000">
    <property type="entry name" value="HAD superfamily/HAD-like"/>
    <property type="match status" value="1"/>
</dbReference>
<dbReference type="AlphaFoldDB" id="A0A1Y4LFH4"/>
<dbReference type="InterPro" id="IPR023214">
    <property type="entry name" value="HAD_sf"/>
</dbReference>
<proteinExistence type="predicted"/>
<dbReference type="SUPFAM" id="SSF56784">
    <property type="entry name" value="HAD-like"/>
    <property type="match status" value="1"/>
</dbReference>
<comment type="caution">
    <text evidence="1">The sequence shown here is derived from an EMBL/GenBank/DDBJ whole genome shotgun (WGS) entry which is preliminary data.</text>
</comment>
<accession>A0A1Y4LFH4</accession>
<dbReference type="Pfam" id="PF08282">
    <property type="entry name" value="Hydrolase_3"/>
    <property type="match status" value="1"/>
</dbReference>